<gene>
    <name evidence="1" type="ORF">UR70_C0007G0011</name>
</gene>
<comment type="caution">
    <text evidence="1">The sequence shown here is derived from an EMBL/GenBank/DDBJ whole genome shotgun (WGS) entry which is preliminary data.</text>
</comment>
<evidence type="ECO:0000313" key="2">
    <source>
        <dbReference type="Proteomes" id="UP000034923"/>
    </source>
</evidence>
<proteinExistence type="predicted"/>
<dbReference type="Proteomes" id="UP000034923">
    <property type="component" value="Unassembled WGS sequence"/>
</dbReference>
<organism evidence="1 2">
    <name type="scientific">Candidatus Nomurabacteria bacterium GW2011_GWB1_35_20</name>
    <dbReference type="NCBI Taxonomy" id="1618740"/>
    <lineage>
        <taxon>Bacteria</taxon>
        <taxon>Candidatus Nomuraibacteriota</taxon>
    </lineage>
</organism>
<evidence type="ECO:0000313" key="1">
    <source>
        <dbReference type="EMBL" id="KKP72476.1"/>
    </source>
</evidence>
<name>A0A0G0C8I7_9BACT</name>
<protein>
    <submittedName>
        <fullName evidence="1">Uncharacterized protein</fullName>
    </submittedName>
</protein>
<dbReference type="EMBL" id="LBQE01000007">
    <property type="protein sequence ID" value="KKP72476.1"/>
    <property type="molecule type" value="Genomic_DNA"/>
</dbReference>
<reference evidence="1 2" key="1">
    <citation type="journal article" date="2015" name="Nature">
        <title>rRNA introns, odd ribosomes, and small enigmatic genomes across a large radiation of phyla.</title>
        <authorList>
            <person name="Brown C.T."/>
            <person name="Hug L.A."/>
            <person name="Thomas B.C."/>
            <person name="Sharon I."/>
            <person name="Castelle C.J."/>
            <person name="Singh A."/>
            <person name="Wilkins M.J."/>
            <person name="Williams K.H."/>
            <person name="Banfield J.F."/>
        </authorList>
    </citation>
    <scope>NUCLEOTIDE SEQUENCE [LARGE SCALE GENOMIC DNA]</scope>
</reference>
<accession>A0A0G0C8I7</accession>
<dbReference type="AlphaFoldDB" id="A0A0G0C8I7"/>
<sequence length="210" mass="25057">MEYQNETKNCQNCKKDFTIEPEDFKFYEKMKVSPPTFCPFCRMQRRFIHRNERKLFKVEDIFTGQGIFSLYPAESGRKIITQEEWNGDSWDAMEYACDIDFSKPFLEQILELEKKVPIFNLNVEFMIDSPYSGNATGLKNCYLCFNSNHSEDCMYGNAVDQCKDCIDNSHISHSERCYESFWLQNCYQCYFTKMSADSRNLWFCRDCVWM</sequence>